<feature type="active site" description="Proton donor; for dehydratase activity" evidence="55">
    <location>
        <position position="769"/>
    </location>
</feature>
<comment type="catalytic activity">
    <reaction evidence="38">
        <text>tetradecanoyl-[ACP] + H2O = tetradecanoate + holo-[ACP] + H(+)</text>
        <dbReference type="Rhea" id="RHEA:30123"/>
        <dbReference type="Rhea" id="RHEA-COMP:9648"/>
        <dbReference type="Rhea" id="RHEA-COMP:9685"/>
        <dbReference type="ChEBI" id="CHEBI:15377"/>
        <dbReference type="ChEBI" id="CHEBI:15378"/>
        <dbReference type="ChEBI" id="CHEBI:30807"/>
        <dbReference type="ChEBI" id="CHEBI:64479"/>
        <dbReference type="ChEBI" id="CHEBI:78477"/>
        <dbReference type="EC" id="3.1.2.14"/>
    </reaction>
    <physiologicalReaction direction="left-to-right" evidence="38">
        <dbReference type="Rhea" id="RHEA:30124"/>
    </physiologicalReaction>
</comment>
<dbReference type="InterPro" id="IPR032821">
    <property type="entry name" value="PKS_assoc"/>
</dbReference>
<evidence type="ECO:0000256" key="34">
    <source>
        <dbReference type="ARBA" id="ARBA00047953"/>
    </source>
</evidence>
<organism evidence="59 60">
    <name type="scientific">Priapulus caudatus</name>
    <name type="common">Priapulid worm</name>
    <dbReference type="NCBI Taxonomy" id="37621"/>
    <lineage>
        <taxon>Eukaryota</taxon>
        <taxon>Metazoa</taxon>
        <taxon>Ecdysozoa</taxon>
        <taxon>Scalidophora</taxon>
        <taxon>Priapulida</taxon>
        <taxon>Priapulimorpha</taxon>
        <taxon>Priapulimorphida</taxon>
        <taxon>Priapulidae</taxon>
        <taxon>Priapulus</taxon>
    </lineage>
</organism>
<evidence type="ECO:0000256" key="14">
    <source>
        <dbReference type="ARBA" id="ARBA00023268"/>
    </source>
</evidence>
<evidence type="ECO:0000256" key="23">
    <source>
        <dbReference type="ARBA" id="ARBA00023402"/>
    </source>
</evidence>
<evidence type="ECO:0000256" key="54">
    <source>
        <dbReference type="ARBA" id="ARBA00049533"/>
    </source>
</evidence>
<evidence type="ECO:0000256" key="55">
    <source>
        <dbReference type="PROSITE-ProRule" id="PRU01363"/>
    </source>
</evidence>
<evidence type="ECO:0000256" key="53">
    <source>
        <dbReference type="ARBA" id="ARBA00049521"/>
    </source>
</evidence>
<evidence type="ECO:0000256" key="43">
    <source>
        <dbReference type="ARBA" id="ARBA00048691"/>
    </source>
</evidence>
<dbReference type="GeneID" id="106811942"/>
<evidence type="ECO:0000256" key="29">
    <source>
        <dbReference type="ARBA" id="ARBA00047451"/>
    </source>
</evidence>
<dbReference type="Pfam" id="PF00698">
    <property type="entry name" value="Acyl_transf_1"/>
    <property type="match status" value="1"/>
</dbReference>
<dbReference type="InterPro" id="IPR011032">
    <property type="entry name" value="GroES-like_sf"/>
</dbReference>
<dbReference type="SMART" id="SM00823">
    <property type="entry name" value="PKS_PP"/>
    <property type="match status" value="1"/>
</dbReference>
<dbReference type="SUPFAM" id="SSF47336">
    <property type="entry name" value="ACP-like"/>
    <property type="match status" value="1"/>
</dbReference>
<evidence type="ECO:0000256" key="26">
    <source>
        <dbReference type="ARBA" id="ARBA00047394"/>
    </source>
</evidence>
<dbReference type="PROSITE" id="PS52019">
    <property type="entry name" value="PKS_MFAS_DH"/>
    <property type="match status" value="1"/>
</dbReference>
<comment type="catalytic activity">
    <reaction evidence="39">
        <text>(2E)-octenoyl-[ACP] + NADPH + H(+) = octanoyl-[ACP] + NADP(+)</text>
        <dbReference type="Rhea" id="RHEA:41848"/>
        <dbReference type="Rhea" id="RHEA-COMP:9635"/>
        <dbReference type="Rhea" id="RHEA-COMP:9636"/>
        <dbReference type="ChEBI" id="CHEBI:15378"/>
        <dbReference type="ChEBI" id="CHEBI:57783"/>
        <dbReference type="ChEBI" id="CHEBI:58349"/>
        <dbReference type="ChEBI" id="CHEBI:78462"/>
        <dbReference type="ChEBI" id="CHEBI:78463"/>
    </reaction>
    <physiologicalReaction direction="left-to-right" evidence="39">
        <dbReference type="Rhea" id="RHEA:41849"/>
    </physiologicalReaction>
</comment>
<keyword evidence="9" id="KW-0663">Pyridoxal phosphate</keyword>
<evidence type="ECO:0000256" key="9">
    <source>
        <dbReference type="ARBA" id="ARBA00022898"/>
    </source>
</evidence>
<comment type="catalytic activity">
    <reaction evidence="28">
        <text>3-oxodecanoyl-[ACP] + NADPH + H(+) = (3R)-hydroxydecanoyl-[ACP] + NADP(+)</text>
        <dbReference type="Rhea" id="RHEA:41856"/>
        <dbReference type="Rhea" id="RHEA-COMP:9637"/>
        <dbReference type="Rhea" id="RHEA-COMP:9638"/>
        <dbReference type="ChEBI" id="CHEBI:15378"/>
        <dbReference type="ChEBI" id="CHEBI:57783"/>
        <dbReference type="ChEBI" id="CHEBI:58349"/>
        <dbReference type="ChEBI" id="CHEBI:78464"/>
        <dbReference type="ChEBI" id="CHEBI:78466"/>
    </reaction>
    <physiologicalReaction direction="left-to-right" evidence="28">
        <dbReference type="Rhea" id="RHEA:41857"/>
    </physiologicalReaction>
</comment>
<dbReference type="Gene3D" id="3.90.180.10">
    <property type="entry name" value="Medium-chain alcohol dehydrogenases, catalytic domain"/>
    <property type="match status" value="1"/>
</dbReference>
<comment type="catalytic activity">
    <reaction evidence="51">
        <text>3-oxooctanoyl-[ACP] + NADPH + H(+) = (3R)-hydroxyoctanoyl-[ACP] + NADP(+)</text>
        <dbReference type="Rhea" id="RHEA:41840"/>
        <dbReference type="Rhea" id="RHEA-COMP:9633"/>
        <dbReference type="Rhea" id="RHEA-COMP:9634"/>
        <dbReference type="ChEBI" id="CHEBI:15378"/>
        <dbReference type="ChEBI" id="CHEBI:57783"/>
        <dbReference type="ChEBI" id="CHEBI:58349"/>
        <dbReference type="ChEBI" id="CHEBI:78460"/>
        <dbReference type="ChEBI" id="CHEBI:78461"/>
    </reaction>
    <physiologicalReaction direction="left-to-right" evidence="51">
        <dbReference type="Rhea" id="RHEA:41841"/>
    </physiologicalReaction>
</comment>
<dbReference type="InterPro" id="IPR009081">
    <property type="entry name" value="PP-bd_ACP"/>
</dbReference>
<comment type="catalytic activity">
    <reaction evidence="42">
        <text>a 2,3-saturated acyl-[ACP] + NADP(+) = a (2E)-enoyl-[ACP] + NADPH + H(+)</text>
        <dbReference type="Rhea" id="RHEA:22564"/>
        <dbReference type="Rhea" id="RHEA-COMP:9925"/>
        <dbReference type="Rhea" id="RHEA-COMP:9926"/>
        <dbReference type="ChEBI" id="CHEBI:15378"/>
        <dbReference type="ChEBI" id="CHEBI:57783"/>
        <dbReference type="ChEBI" id="CHEBI:58349"/>
        <dbReference type="ChEBI" id="CHEBI:78784"/>
        <dbReference type="ChEBI" id="CHEBI:78785"/>
        <dbReference type="EC" id="1.3.1.39"/>
    </reaction>
    <physiologicalReaction direction="right-to-left" evidence="42">
        <dbReference type="Rhea" id="RHEA:22566"/>
    </physiologicalReaction>
</comment>
<dbReference type="Gene3D" id="1.10.1200.10">
    <property type="entry name" value="ACP-like"/>
    <property type="match status" value="1"/>
</dbReference>
<feature type="region of interest" description="C-terminal hotdog fold" evidence="55">
    <location>
        <begin position="720"/>
        <end position="864"/>
    </location>
</feature>
<comment type="catalytic activity">
    <reaction evidence="16">
        <text>(3R)-hydroxydodecanoyl-[ACP] = (2E)-dodecenoyl-[ACP] + H2O</text>
        <dbReference type="Rhea" id="RHEA:41876"/>
        <dbReference type="Rhea" id="RHEA-COMP:9642"/>
        <dbReference type="Rhea" id="RHEA-COMP:9643"/>
        <dbReference type="ChEBI" id="CHEBI:15377"/>
        <dbReference type="ChEBI" id="CHEBI:78470"/>
        <dbReference type="ChEBI" id="CHEBI:78472"/>
    </reaction>
    <physiologicalReaction direction="left-to-right" evidence="16">
        <dbReference type="Rhea" id="RHEA:41877"/>
    </physiologicalReaction>
</comment>
<evidence type="ECO:0000256" key="1">
    <source>
        <dbReference type="ARBA" id="ARBA00005189"/>
    </source>
</evidence>
<feature type="active site" description="Proton acceptor; for dehydratase activity" evidence="55">
    <location>
        <position position="620"/>
    </location>
</feature>
<evidence type="ECO:0000256" key="44">
    <source>
        <dbReference type="ARBA" id="ARBA00048704"/>
    </source>
</evidence>
<accession>A0ABM1EG51</accession>
<keyword evidence="8" id="KW-0521">NADP</keyword>
<evidence type="ECO:0000256" key="22">
    <source>
        <dbReference type="ARBA" id="ARBA00023401"/>
    </source>
</evidence>
<comment type="catalytic activity">
    <reaction evidence="17">
        <text>(3R)-hydroxyhexanoyl-[ACP] = (2E)-hexenoyl-[ACP] + H2O</text>
        <dbReference type="Rhea" id="RHEA:41828"/>
        <dbReference type="Rhea" id="RHEA-COMP:9630"/>
        <dbReference type="Rhea" id="RHEA-COMP:9631"/>
        <dbReference type="ChEBI" id="CHEBI:15377"/>
        <dbReference type="ChEBI" id="CHEBI:78457"/>
        <dbReference type="ChEBI" id="CHEBI:78458"/>
    </reaction>
    <physiologicalReaction direction="left-to-right" evidence="17">
        <dbReference type="Rhea" id="RHEA:41829"/>
    </physiologicalReaction>
</comment>
<evidence type="ECO:0000259" key="57">
    <source>
        <dbReference type="PROSITE" id="PS52004"/>
    </source>
</evidence>
<evidence type="ECO:0000256" key="3">
    <source>
        <dbReference type="ARBA" id="ARBA00022516"/>
    </source>
</evidence>
<dbReference type="PANTHER" id="PTHR43775">
    <property type="entry name" value="FATTY ACID SYNTHASE"/>
    <property type="match status" value="1"/>
</dbReference>
<comment type="catalytic activity">
    <reaction evidence="36">
        <text>hexadecanoyl-[ACP] + malonyl-[ACP] + H(+) = 3-oxooctadecanoyl-[ACP] + holo-[ACP] + CO2</text>
        <dbReference type="Rhea" id="RHEA:41916"/>
        <dbReference type="Rhea" id="RHEA-COMP:9623"/>
        <dbReference type="Rhea" id="RHEA-COMP:9652"/>
        <dbReference type="Rhea" id="RHEA-COMP:9653"/>
        <dbReference type="Rhea" id="RHEA-COMP:9685"/>
        <dbReference type="ChEBI" id="CHEBI:15378"/>
        <dbReference type="ChEBI" id="CHEBI:16526"/>
        <dbReference type="ChEBI" id="CHEBI:64479"/>
        <dbReference type="ChEBI" id="CHEBI:78449"/>
        <dbReference type="ChEBI" id="CHEBI:78483"/>
        <dbReference type="ChEBI" id="CHEBI:78487"/>
    </reaction>
    <physiologicalReaction direction="left-to-right" evidence="36">
        <dbReference type="Rhea" id="RHEA:41917"/>
    </physiologicalReaction>
</comment>
<feature type="region of interest" description="N-terminal hotdog fold" evidence="55">
    <location>
        <begin position="581"/>
        <end position="709"/>
    </location>
</feature>
<keyword evidence="5" id="KW-0808">Transferase</keyword>
<evidence type="ECO:0000256" key="50">
    <source>
        <dbReference type="ARBA" id="ARBA00049414"/>
    </source>
</evidence>
<evidence type="ECO:0000256" key="52">
    <source>
        <dbReference type="ARBA" id="ARBA00049449"/>
    </source>
</evidence>
<dbReference type="Gene3D" id="3.30.70.3290">
    <property type="match status" value="1"/>
</dbReference>
<evidence type="ECO:0000256" key="17">
    <source>
        <dbReference type="ARBA" id="ARBA00023373"/>
    </source>
</evidence>
<dbReference type="InterPro" id="IPR016036">
    <property type="entry name" value="Malonyl_transacylase_ACP-bd"/>
</dbReference>
<dbReference type="SMART" id="SM00827">
    <property type="entry name" value="PKS_AT"/>
    <property type="match status" value="1"/>
</dbReference>
<gene>
    <name evidence="60" type="primary">LOC106811942</name>
</gene>
<dbReference type="InterPro" id="IPR020841">
    <property type="entry name" value="PKS_Beta-ketoAc_synthase_dom"/>
</dbReference>
<dbReference type="SUPFAM" id="SSF52151">
    <property type="entry name" value="FabD/lysophospholipase-like"/>
    <property type="match status" value="1"/>
</dbReference>
<comment type="catalytic activity">
    <reaction evidence="25">
        <text>3-oxooctadecanoyl-[ACP] + NADPH + H(+) = (3R)-hydroxyoctadecanoyl-[ACP] + NADP(+)</text>
        <dbReference type="Rhea" id="RHEA:41920"/>
        <dbReference type="Rhea" id="RHEA-COMP:9653"/>
        <dbReference type="Rhea" id="RHEA-COMP:9654"/>
        <dbReference type="ChEBI" id="CHEBI:15378"/>
        <dbReference type="ChEBI" id="CHEBI:57783"/>
        <dbReference type="ChEBI" id="CHEBI:58349"/>
        <dbReference type="ChEBI" id="CHEBI:78487"/>
        <dbReference type="ChEBI" id="CHEBI:78488"/>
    </reaction>
    <physiologicalReaction direction="left-to-right" evidence="25">
        <dbReference type="Rhea" id="RHEA:41921"/>
    </physiologicalReaction>
</comment>
<comment type="catalytic activity">
    <reaction evidence="47">
        <text>decanoyl-[ACP] + malonyl-[ACP] + H(+) = 3-oxododecanoyl-[ACP] + holo-[ACP] + CO2</text>
        <dbReference type="Rhea" id="RHEA:41868"/>
        <dbReference type="Rhea" id="RHEA-COMP:9623"/>
        <dbReference type="Rhea" id="RHEA-COMP:9640"/>
        <dbReference type="Rhea" id="RHEA-COMP:9641"/>
        <dbReference type="Rhea" id="RHEA-COMP:9685"/>
        <dbReference type="ChEBI" id="CHEBI:15378"/>
        <dbReference type="ChEBI" id="CHEBI:16526"/>
        <dbReference type="ChEBI" id="CHEBI:64479"/>
        <dbReference type="ChEBI" id="CHEBI:78449"/>
        <dbReference type="ChEBI" id="CHEBI:78468"/>
        <dbReference type="ChEBI" id="CHEBI:78469"/>
    </reaction>
    <physiologicalReaction direction="left-to-right" evidence="47">
        <dbReference type="Rhea" id="RHEA:41869"/>
    </physiologicalReaction>
</comment>
<name>A0ABM1EG51_PRICU</name>
<keyword evidence="4" id="KW-0597">Phosphoprotein</keyword>
<evidence type="ECO:0000256" key="19">
    <source>
        <dbReference type="ARBA" id="ARBA00023394"/>
    </source>
</evidence>
<evidence type="ECO:0000256" key="30">
    <source>
        <dbReference type="ARBA" id="ARBA00047500"/>
    </source>
</evidence>
<keyword evidence="11" id="KW-0560">Oxidoreductase</keyword>
<protein>
    <submittedName>
        <fullName evidence="60">Fatty acid synthase-like</fullName>
    </submittedName>
</protein>
<evidence type="ECO:0000256" key="27">
    <source>
        <dbReference type="ARBA" id="ARBA00047400"/>
    </source>
</evidence>
<evidence type="ECO:0000256" key="24">
    <source>
        <dbReference type="ARBA" id="ARBA00023442"/>
    </source>
</evidence>
<comment type="catalytic activity">
    <reaction evidence="34">
        <text>3-oxobutanoyl-[ACP] + NADPH + H(+) = (3R)-hydroxybutanoyl-[ACP] + NADP(+)</text>
        <dbReference type="Rhea" id="RHEA:41804"/>
        <dbReference type="Rhea" id="RHEA-COMP:9625"/>
        <dbReference type="Rhea" id="RHEA-COMP:9626"/>
        <dbReference type="ChEBI" id="CHEBI:15378"/>
        <dbReference type="ChEBI" id="CHEBI:57783"/>
        <dbReference type="ChEBI" id="CHEBI:58349"/>
        <dbReference type="ChEBI" id="CHEBI:78450"/>
        <dbReference type="ChEBI" id="CHEBI:78451"/>
    </reaction>
    <physiologicalReaction direction="left-to-right" evidence="34">
        <dbReference type="Rhea" id="RHEA:41805"/>
    </physiologicalReaction>
</comment>
<dbReference type="Gene3D" id="3.40.366.10">
    <property type="entry name" value="Malonyl-Coenzyme A Acyl Carrier Protein, domain 2"/>
    <property type="match status" value="1"/>
</dbReference>
<dbReference type="InterPro" id="IPR001031">
    <property type="entry name" value="Thioesterase"/>
</dbReference>
<dbReference type="InterPro" id="IPR001227">
    <property type="entry name" value="Ac_transferase_dom_sf"/>
</dbReference>
<keyword evidence="2" id="KW-0596">Phosphopantetheine</keyword>
<dbReference type="Pfam" id="PF02801">
    <property type="entry name" value="Ketoacyl-synt_C"/>
    <property type="match status" value="1"/>
</dbReference>
<dbReference type="Gene3D" id="3.40.47.10">
    <property type="match status" value="1"/>
</dbReference>
<comment type="catalytic activity">
    <reaction evidence="30">
        <text>(2E)-butenoyl-[ACP] + NADPH + H(+) = butanoyl-[ACP] + NADP(+)</text>
        <dbReference type="Rhea" id="RHEA:41812"/>
        <dbReference type="Rhea" id="RHEA-COMP:9627"/>
        <dbReference type="Rhea" id="RHEA-COMP:9628"/>
        <dbReference type="ChEBI" id="CHEBI:15378"/>
        <dbReference type="ChEBI" id="CHEBI:57783"/>
        <dbReference type="ChEBI" id="CHEBI:58349"/>
        <dbReference type="ChEBI" id="CHEBI:78453"/>
        <dbReference type="ChEBI" id="CHEBI:78454"/>
    </reaction>
    <physiologicalReaction direction="left-to-right" evidence="30">
        <dbReference type="Rhea" id="RHEA:41813"/>
    </physiologicalReaction>
</comment>
<dbReference type="Pfam" id="PF21089">
    <property type="entry name" value="PKS_DH_N"/>
    <property type="match status" value="1"/>
</dbReference>
<dbReference type="InterPro" id="IPR020843">
    <property type="entry name" value="ER"/>
</dbReference>
<feature type="domain" description="Ketosynthase family 3 (KS3)" evidence="57">
    <location>
        <begin position="1"/>
        <end position="150"/>
    </location>
</feature>
<dbReference type="InterPro" id="IPR016039">
    <property type="entry name" value="Thiolase-like"/>
</dbReference>
<dbReference type="SUPFAM" id="SSF53474">
    <property type="entry name" value="alpha/beta-Hydrolases"/>
    <property type="match status" value="1"/>
</dbReference>
<dbReference type="InterPro" id="IPR029058">
    <property type="entry name" value="AB_hydrolase_fold"/>
</dbReference>
<dbReference type="Proteomes" id="UP000695022">
    <property type="component" value="Unplaced"/>
</dbReference>
<evidence type="ECO:0000256" key="16">
    <source>
        <dbReference type="ARBA" id="ARBA00023351"/>
    </source>
</evidence>
<dbReference type="Gene3D" id="3.10.129.110">
    <property type="entry name" value="Polyketide synthase dehydratase"/>
    <property type="match status" value="1"/>
</dbReference>
<keyword evidence="6" id="KW-0702">S-nitrosylation</keyword>
<evidence type="ECO:0000256" key="11">
    <source>
        <dbReference type="ARBA" id="ARBA00023002"/>
    </source>
</evidence>
<dbReference type="SMART" id="SM00822">
    <property type="entry name" value="PKS_KR"/>
    <property type="match status" value="1"/>
</dbReference>
<dbReference type="CDD" id="cd05195">
    <property type="entry name" value="enoyl_red"/>
    <property type="match status" value="1"/>
</dbReference>
<evidence type="ECO:0000256" key="21">
    <source>
        <dbReference type="ARBA" id="ARBA00023399"/>
    </source>
</evidence>
<evidence type="ECO:0000256" key="6">
    <source>
        <dbReference type="ARBA" id="ARBA00022799"/>
    </source>
</evidence>
<dbReference type="PROSITE" id="PS50075">
    <property type="entry name" value="CARRIER"/>
    <property type="match status" value="1"/>
</dbReference>
<comment type="catalytic activity">
    <reaction evidence="19">
        <text>a (3R)-hydroxyacyl-[ACP] = a (2E)-enoyl-[ACP] + H2O</text>
        <dbReference type="Rhea" id="RHEA:13097"/>
        <dbReference type="Rhea" id="RHEA-COMP:9925"/>
        <dbReference type="Rhea" id="RHEA-COMP:9945"/>
        <dbReference type="ChEBI" id="CHEBI:15377"/>
        <dbReference type="ChEBI" id="CHEBI:78784"/>
        <dbReference type="ChEBI" id="CHEBI:78827"/>
        <dbReference type="EC" id="4.2.1.59"/>
    </reaction>
    <physiologicalReaction direction="left-to-right" evidence="19">
        <dbReference type="Rhea" id="RHEA:13098"/>
    </physiologicalReaction>
</comment>
<evidence type="ECO:0000256" key="5">
    <source>
        <dbReference type="ARBA" id="ARBA00022679"/>
    </source>
</evidence>
<comment type="catalytic activity">
    <reaction evidence="43">
        <text>holo-[ACP] + acetyl-CoA = acetyl-[ACP] + CoA</text>
        <dbReference type="Rhea" id="RHEA:41788"/>
        <dbReference type="Rhea" id="RHEA-COMP:9621"/>
        <dbReference type="Rhea" id="RHEA-COMP:9685"/>
        <dbReference type="ChEBI" id="CHEBI:57287"/>
        <dbReference type="ChEBI" id="CHEBI:57288"/>
        <dbReference type="ChEBI" id="CHEBI:64479"/>
        <dbReference type="ChEBI" id="CHEBI:78446"/>
        <dbReference type="EC" id="2.3.1.38"/>
    </reaction>
    <physiologicalReaction direction="left-to-right" evidence="43">
        <dbReference type="Rhea" id="RHEA:41789"/>
    </physiologicalReaction>
</comment>
<dbReference type="Pfam" id="PF00107">
    <property type="entry name" value="ADH_zinc_N"/>
    <property type="match status" value="1"/>
</dbReference>
<dbReference type="SUPFAM" id="SSF51735">
    <property type="entry name" value="NAD(P)-binding Rossmann-fold domains"/>
    <property type="match status" value="2"/>
</dbReference>
<evidence type="ECO:0000256" key="48">
    <source>
        <dbReference type="ARBA" id="ARBA00049171"/>
    </source>
</evidence>
<dbReference type="PROSITE" id="PS52004">
    <property type="entry name" value="KS3_2"/>
    <property type="match status" value="1"/>
</dbReference>
<evidence type="ECO:0000256" key="32">
    <source>
        <dbReference type="ARBA" id="ARBA00047810"/>
    </source>
</evidence>
<evidence type="ECO:0000256" key="42">
    <source>
        <dbReference type="ARBA" id="ARBA00048650"/>
    </source>
</evidence>
<comment type="catalytic activity">
    <reaction evidence="18">
        <text>(3R)-hydroxydecanoyl-[ACP] = (2E)-decenoyl-[ACP] + H2O</text>
        <dbReference type="Rhea" id="RHEA:41860"/>
        <dbReference type="Rhea" id="RHEA-COMP:9638"/>
        <dbReference type="Rhea" id="RHEA-COMP:9639"/>
        <dbReference type="ChEBI" id="CHEBI:15377"/>
        <dbReference type="ChEBI" id="CHEBI:78466"/>
        <dbReference type="ChEBI" id="CHEBI:78467"/>
    </reaction>
    <physiologicalReaction direction="left-to-right" evidence="18">
        <dbReference type="Rhea" id="RHEA:41861"/>
    </physiologicalReaction>
</comment>
<evidence type="ECO:0000256" key="7">
    <source>
        <dbReference type="ARBA" id="ARBA00022832"/>
    </source>
</evidence>
<comment type="catalytic activity">
    <reaction evidence="29">
        <text>tetradecanoyl-[ACP] + malonyl-[ACP] + H(+) = 3-oxohexadecanoyl-[ACP] + holo-[ACP] + CO2</text>
        <dbReference type="Rhea" id="RHEA:41900"/>
        <dbReference type="Rhea" id="RHEA-COMP:9623"/>
        <dbReference type="Rhea" id="RHEA-COMP:9648"/>
        <dbReference type="Rhea" id="RHEA-COMP:9649"/>
        <dbReference type="Rhea" id="RHEA-COMP:9685"/>
        <dbReference type="ChEBI" id="CHEBI:15378"/>
        <dbReference type="ChEBI" id="CHEBI:16526"/>
        <dbReference type="ChEBI" id="CHEBI:64479"/>
        <dbReference type="ChEBI" id="CHEBI:78449"/>
        <dbReference type="ChEBI" id="CHEBI:78477"/>
        <dbReference type="ChEBI" id="CHEBI:78478"/>
    </reaction>
    <physiologicalReaction direction="left-to-right" evidence="29">
        <dbReference type="Rhea" id="RHEA:41901"/>
    </physiologicalReaction>
</comment>
<evidence type="ECO:0000256" key="46">
    <source>
        <dbReference type="ARBA" id="ARBA00049019"/>
    </source>
</evidence>
<dbReference type="InterPro" id="IPR013149">
    <property type="entry name" value="ADH-like_C"/>
</dbReference>
<dbReference type="Pfam" id="PF21149">
    <property type="entry name" value="FAS_pseudo-KR"/>
    <property type="match status" value="1"/>
</dbReference>
<dbReference type="InterPro" id="IPR042104">
    <property type="entry name" value="PKS_dehydratase_sf"/>
</dbReference>
<proteinExistence type="predicted"/>
<comment type="catalytic activity">
    <reaction evidence="48">
        <text>(2E)-tetradecenoyl-[ACP] + NADPH + H(+) = tetradecanoyl-[ACP] + NADP(+)</text>
        <dbReference type="Rhea" id="RHEA:41896"/>
        <dbReference type="Rhea" id="RHEA-COMP:9647"/>
        <dbReference type="Rhea" id="RHEA-COMP:9648"/>
        <dbReference type="ChEBI" id="CHEBI:15378"/>
        <dbReference type="ChEBI" id="CHEBI:57783"/>
        <dbReference type="ChEBI" id="CHEBI:58349"/>
        <dbReference type="ChEBI" id="CHEBI:78475"/>
        <dbReference type="ChEBI" id="CHEBI:78477"/>
    </reaction>
    <physiologicalReaction direction="left-to-right" evidence="48">
        <dbReference type="Rhea" id="RHEA:41897"/>
    </physiologicalReaction>
</comment>
<dbReference type="Pfam" id="PF00975">
    <property type="entry name" value="Thioesterase"/>
    <property type="match status" value="1"/>
</dbReference>
<keyword evidence="7" id="KW-0276">Fatty acid metabolism</keyword>
<dbReference type="InterPro" id="IPR020807">
    <property type="entry name" value="PKS_DH"/>
</dbReference>
<evidence type="ECO:0000256" key="13">
    <source>
        <dbReference type="ARBA" id="ARBA00023160"/>
    </source>
</evidence>
<comment type="catalytic activity">
    <reaction evidence="40">
        <text>a fatty acyl-[ACP] + malonyl-[ACP] + H(+) = a 3-oxoacyl-[ACP] + holo-[ACP] + CO2</text>
        <dbReference type="Rhea" id="RHEA:22836"/>
        <dbReference type="Rhea" id="RHEA-COMP:9623"/>
        <dbReference type="Rhea" id="RHEA-COMP:9685"/>
        <dbReference type="Rhea" id="RHEA-COMP:9916"/>
        <dbReference type="Rhea" id="RHEA-COMP:14125"/>
        <dbReference type="ChEBI" id="CHEBI:15378"/>
        <dbReference type="ChEBI" id="CHEBI:16526"/>
        <dbReference type="ChEBI" id="CHEBI:64479"/>
        <dbReference type="ChEBI" id="CHEBI:78449"/>
        <dbReference type="ChEBI" id="CHEBI:78776"/>
        <dbReference type="ChEBI" id="CHEBI:138651"/>
        <dbReference type="EC" id="2.3.1.41"/>
    </reaction>
    <physiologicalReaction direction="left-to-right" evidence="40">
        <dbReference type="Rhea" id="RHEA:22837"/>
    </physiologicalReaction>
</comment>
<dbReference type="CDD" id="cd00833">
    <property type="entry name" value="PKS"/>
    <property type="match status" value="1"/>
</dbReference>
<evidence type="ECO:0000256" key="15">
    <source>
        <dbReference type="ARBA" id="ARBA00023332"/>
    </source>
</evidence>
<dbReference type="PANTHER" id="PTHR43775:SF7">
    <property type="entry name" value="FATTY ACID SYNTHASE"/>
    <property type="match status" value="1"/>
</dbReference>
<dbReference type="SMART" id="SM00825">
    <property type="entry name" value="PKS_KS"/>
    <property type="match status" value="1"/>
</dbReference>
<evidence type="ECO:0000256" key="39">
    <source>
        <dbReference type="ARBA" id="ARBA00048420"/>
    </source>
</evidence>
<evidence type="ECO:0000256" key="33">
    <source>
        <dbReference type="ARBA" id="ARBA00047897"/>
    </source>
</evidence>
<comment type="catalytic activity">
    <reaction evidence="23">
        <text>(3R)-hydroxybutanoyl-[ACP] = (2E)-butenoyl-[ACP] + H2O</text>
        <dbReference type="Rhea" id="RHEA:41808"/>
        <dbReference type="Rhea" id="RHEA-COMP:9626"/>
        <dbReference type="Rhea" id="RHEA-COMP:9627"/>
        <dbReference type="ChEBI" id="CHEBI:15377"/>
        <dbReference type="ChEBI" id="CHEBI:78451"/>
        <dbReference type="ChEBI" id="CHEBI:78453"/>
    </reaction>
    <physiologicalReaction direction="left-to-right" evidence="23">
        <dbReference type="Rhea" id="RHEA:41809"/>
    </physiologicalReaction>
</comment>
<evidence type="ECO:0000256" key="12">
    <source>
        <dbReference type="ARBA" id="ARBA00023098"/>
    </source>
</evidence>
<dbReference type="InterPro" id="IPR029063">
    <property type="entry name" value="SAM-dependent_MTases_sf"/>
</dbReference>
<comment type="catalytic activity">
    <reaction evidence="22">
        <text>(3R)-hydroxyhexadecanoyl-[ACP] = (2E)-hexadecenoyl-[ACP] + H2O</text>
        <dbReference type="Rhea" id="RHEA:41908"/>
        <dbReference type="Rhea" id="RHEA-COMP:9650"/>
        <dbReference type="Rhea" id="RHEA-COMP:9651"/>
        <dbReference type="ChEBI" id="CHEBI:15377"/>
        <dbReference type="ChEBI" id="CHEBI:78480"/>
        <dbReference type="ChEBI" id="CHEBI:78481"/>
    </reaction>
    <physiologicalReaction direction="left-to-right" evidence="22">
        <dbReference type="Rhea" id="RHEA:41909"/>
    </physiologicalReaction>
</comment>
<evidence type="ECO:0000256" key="45">
    <source>
        <dbReference type="ARBA" id="ARBA00048935"/>
    </source>
</evidence>
<evidence type="ECO:0000256" key="2">
    <source>
        <dbReference type="ARBA" id="ARBA00022450"/>
    </source>
</evidence>
<evidence type="ECO:0000256" key="4">
    <source>
        <dbReference type="ARBA" id="ARBA00022553"/>
    </source>
</evidence>
<dbReference type="Pfam" id="PF00550">
    <property type="entry name" value="PP-binding"/>
    <property type="match status" value="1"/>
</dbReference>
<dbReference type="Gene3D" id="3.40.50.150">
    <property type="entry name" value="Vaccinia Virus protein VP39"/>
    <property type="match status" value="1"/>
</dbReference>
<comment type="catalytic activity">
    <reaction evidence="37">
        <text>(2E)-dodecenoyl-[ACP] + NADPH + H(+) = dodecanoyl-[ACP] + NADP(+)</text>
        <dbReference type="Rhea" id="RHEA:41880"/>
        <dbReference type="Rhea" id="RHEA-COMP:9643"/>
        <dbReference type="Rhea" id="RHEA-COMP:9644"/>
        <dbReference type="ChEBI" id="CHEBI:15378"/>
        <dbReference type="ChEBI" id="CHEBI:57783"/>
        <dbReference type="ChEBI" id="CHEBI:58349"/>
        <dbReference type="ChEBI" id="CHEBI:65264"/>
        <dbReference type="ChEBI" id="CHEBI:78472"/>
    </reaction>
    <physiologicalReaction direction="left-to-right" evidence="37">
        <dbReference type="Rhea" id="RHEA:41881"/>
    </physiologicalReaction>
</comment>
<dbReference type="InterPro" id="IPR049900">
    <property type="entry name" value="PKS_mFAS_DH"/>
</dbReference>
<evidence type="ECO:0000256" key="36">
    <source>
        <dbReference type="ARBA" id="ARBA00048051"/>
    </source>
</evidence>
<evidence type="ECO:0000256" key="25">
    <source>
        <dbReference type="ARBA" id="ARBA00047300"/>
    </source>
</evidence>
<comment type="catalytic activity">
    <reaction evidence="31">
        <text>dodecanoyl-[ACP] + malonyl-[ACP] + H(+) = 3-oxotetradecanoyl-[ACP] + holo-[ACP] + CO2</text>
        <dbReference type="Rhea" id="RHEA:41884"/>
        <dbReference type="Rhea" id="RHEA-COMP:9623"/>
        <dbReference type="Rhea" id="RHEA-COMP:9644"/>
        <dbReference type="Rhea" id="RHEA-COMP:9645"/>
        <dbReference type="Rhea" id="RHEA-COMP:9685"/>
        <dbReference type="ChEBI" id="CHEBI:15378"/>
        <dbReference type="ChEBI" id="CHEBI:16526"/>
        <dbReference type="ChEBI" id="CHEBI:64479"/>
        <dbReference type="ChEBI" id="CHEBI:65264"/>
        <dbReference type="ChEBI" id="CHEBI:78449"/>
        <dbReference type="ChEBI" id="CHEBI:78473"/>
    </reaction>
    <physiologicalReaction direction="left-to-right" evidence="31">
        <dbReference type="Rhea" id="RHEA:41885"/>
    </physiologicalReaction>
</comment>
<dbReference type="InterPro" id="IPR049552">
    <property type="entry name" value="PKS_DH_N"/>
</dbReference>
<comment type="catalytic activity">
    <reaction evidence="32">
        <text>(2E)-hexadecenoyl-[ACP] + NADPH + H(+) = hexadecanoyl-[ACP] + NADP(+)</text>
        <dbReference type="Rhea" id="RHEA:41912"/>
        <dbReference type="Rhea" id="RHEA-COMP:9651"/>
        <dbReference type="Rhea" id="RHEA-COMP:9652"/>
        <dbReference type="ChEBI" id="CHEBI:15378"/>
        <dbReference type="ChEBI" id="CHEBI:57783"/>
        <dbReference type="ChEBI" id="CHEBI:58349"/>
        <dbReference type="ChEBI" id="CHEBI:78481"/>
        <dbReference type="ChEBI" id="CHEBI:78483"/>
    </reaction>
    <physiologicalReaction direction="left-to-right" evidence="32">
        <dbReference type="Rhea" id="RHEA:41913"/>
    </physiologicalReaction>
</comment>
<dbReference type="SUPFAM" id="SSF50129">
    <property type="entry name" value="GroES-like"/>
    <property type="match status" value="1"/>
</dbReference>
<dbReference type="InterPro" id="IPR014031">
    <property type="entry name" value="Ketoacyl_synth_C"/>
</dbReference>
<comment type="catalytic activity">
    <reaction evidence="26">
        <text>hexanoyl-[ACP] + malonyl-[ACP] + H(+) = 3-oxooctanoyl-[ACP] + holo-[ACP] + CO2</text>
        <dbReference type="Rhea" id="RHEA:41836"/>
        <dbReference type="Rhea" id="RHEA-COMP:9623"/>
        <dbReference type="Rhea" id="RHEA-COMP:9632"/>
        <dbReference type="Rhea" id="RHEA-COMP:9633"/>
        <dbReference type="Rhea" id="RHEA-COMP:9685"/>
        <dbReference type="ChEBI" id="CHEBI:15378"/>
        <dbReference type="ChEBI" id="CHEBI:16526"/>
        <dbReference type="ChEBI" id="CHEBI:64479"/>
        <dbReference type="ChEBI" id="CHEBI:78449"/>
        <dbReference type="ChEBI" id="CHEBI:78459"/>
        <dbReference type="ChEBI" id="CHEBI:78460"/>
    </reaction>
    <physiologicalReaction direction="left-to-right" evidence="26">
        <dbReference type="Rhea" id="RHEA:41837"/>
    </physiologicalReaction>
</comment>
<keyword evidence="12" id="KW-0443">Lipid metabolism</keyword>
<evidence type="ECO:0000256" key="28">
    <source>
        <dbReference type="ARBA" id="ARBA00047440"/>
    </source>
</evidence>
<keyword evidence="59" id="KW-1185">Reference proteome</keyword>
<reference evidence="60" key="1">
    <citation type="submission" date="2025-08" db="UniProtKB">
        <authorList>
            <consortium name="RefSeq"/>
        </authorList>
    </citation>
    <scope>IDENTIFICATION</scope>
</reference>
<dbReference type="InterPro" id="IPR057326">
    <property type="entry name" value="KR_dom"/>
</dbReference>
<comment type="catalytic activity">
    <reaction evidence="49">
        <text>3-oxododecanoyl-[ACP] + NADPH + H(+) = (3R)-hydroxydodecanoyl-[ACP] + NADP(+)</text>
        <dbReference type="Rhea" id="RHEA:41872"/>
        <dbReference type="Rhea" id="RHEA-COMP:9641"/>
        <dbReference type="Rhea" id="RHEA-COMP:9642"/>
        <dbReference type="ChEBI" id="CHEBI:15378"/>
        <dbReference type="ChEBI" id="CHEBI:57783"/>
        <dbReference type="ChEBI" id="CHEBI:58349"/>
        <dbReference type="ChEBI" id="CHEBI:78469"/>
        <dbReference type="ChEBI" id="CHEBI:78470"/>
    </reaction>
    <physiologicalReaction direction="left-to-right" evidence="49">
        <dbReference type="Rhea" id="RHEA:41873"/>
    </physiologicalReaction>
</comment>
<feature type="domain" description="PKS/mFAS DH" evidence="58">
    <location>
        <begin position="581"/>
        <end position="864"/>
    </location>
</feature>
<dbReference type="Gene3D" id="3.40.50.720">
    <property type="entry name" value="NAD(P)-binding Rossmann-like Domain"/>
    <property type="match status" value="2"/>
</dbReference>
<comment type="catalytic activity">
    <reaction evidence="53">
        <text>(2E)-decenoyl-[ACP] + NADPH + H(+) = decanoyl-[ACP] + NADP(+)</text>
        <dbReference type="Rhea" id="RHEA:41864"/>
        <dbReference type="Rhea" id="RHEA-COMP:9639"/>
        <dbReference type="Rhea" id="RHEA-COMP:9640"/>
        <dbReference type="ChEBI" id="CHEBI:15378"/>
        <dbReference type="ChEBI" id="CHEBI:57783"/>
        <dbReference type="ChEBI" id="CHEBI:58349"/>
        <dbReference type="ChEBI" id="CHEBI:78467"/>
        <dbReference type="ChEBI" id="CHEBI:78468"/>
    </reaction>
    <physiologicalReaction direction="left-to-right" evidence="53">
        <dbReference type="Rhea" id="RHEA:41865"/>
    </physiologicalReaction>
</comment>
<evidence type="ECO:0000259" key="58">
    <source>
        <dbReference type="PROSITE" id="PS52019"/>
    </source>
</evidence>
<evidence type="ECO:0000256" key="40">
    <source>
        <dbReference type="ARBA" id="ARBA00048506"/>
    </source>
</evidence>
<dbReference type="Gene3D" id="3.40.50.1820">
    <property type="entry name" value="alpha/beta hydrolase"/>
    <property type="match status" value="1"/>
</dbReference>
<evidence type="ECO:0000256" key="37">
    <source>
        <dbReference type="ARBA" id="ARBA00048281"/>
    </source>
</evidence>
<evidence type="ECO:0000256" key="8">
    <source>
        <dbReference type="ARBA" id="ARBA00022857"/>
    </source>
</evidence>
<feature type="domain" description="Carrier" evidence="56">
    <location>
        <begin position="1949"/>
        <end position="2029"/>
    </location>
</feature>
<evidence type="ECO:0000256" key="31">
    <source>
        <dbReference type="ARBA" id="ARBA00047578"/>
    </source>
</evidence>
<comment type="catalytic activity">
    <reaction evidence="20">
        <text>(3R)-hydroxytetradecanoyl-[ACP] = (2E)-tetradecenoyl-[ACP] + H2O</text>
        <dbReference type="Rhea" id="RHEA:41892"/>
        <dbReference type="Rhea" id="RHEA-COMP:9646"/>
        <dbReference type="Rhea" id="RHEA-COMP:9647"/>
        <dbReference type="ChEBI" id="CHEBI:15377"/>
        <dbReference type="ChEBI" id="CHEBI:78474"/>
        <dbReference type="ChEBI" id="CHEBI:78475"/>
    </reaction>
    <physiologicalReaction direction="left-to-right" evidence="20">
        <dbReference type="Rhea" id="RHEA:41893"/>
    </physiologicalReaction>
</comment>
<keyword evidence="3" id="KW-0444">Lipid biosynthesis</keyword>
<dbReference type="SMART" id="SM00826">
    <property type="entry name" value="PKS_DH"/>
    <property type="match status" value="1"/>
</dbReference>
<dbReference type="InterPro" id="IPR014043">
    <property type="entry name" value="Acyl_transferase_dom"/>
</dbReference>
<comment type="catalytic activity">
    <reaction evidence="27">
        <text>a (3R)-hydroxyacyl-[ACP] + NADP(+) = a 3-oxoacyl-[ACP] + NADPH + H(+)</text>
        <dbReference type="Rhea" id="RHEA:17397"/>
        <dbReference type="Rhea" id="RHEA-COMP:9916"/>
        <dbReference type="Rhea" id="RHEA-COMP:9945"/>
        <dbReference type="ChEBI" id="CHEBI:15378"/>
        <dbReference type="ChEBI" id="CHEBI:57783"/>
        <dbReference type="ChEBI" id="CHEBI:58349"/>
        <dbReference type="ChEBI" id="CHEBI:78776"/>
        <dbReference type="ChEBI" id="CHEBI:78827"/>
        <dbReference type="EC" id="1.1.1.100"/>
    </reaction>
    <physiologicalReaction direction="right-to-left" evidence="27">
        <dbReference type="Rhea" id="RHEA:17399"/>
    </physiologicalReaction>
</comment>
<evidence type="ECO:0000256" key="41">
    <source>
        <dbReference type="ARBA" id="ARBA00048571"/>
    </source>
</evidence>
<evidence type="ECO:0000259" key="56">
    <source>
        <dbReference type="PROSITE" id="PS50075"/>
    </source>
</evidence>
<dbReference type="SMART" id="SM00829">
    <property type="entry name" value="PKS_ER"/>
    <property type="match status" value="1"/>
</dbReference>
<dbReference type="InterPro" id="IPR036291">
    <property type="entry name" value="NAD(P)-bd_dom_sf"/>
</dbReference>
<comment type="catalytic activity">
    <reaction evidence="21">
        <text>(3R)-hydroxyoctadecanoyl-[ACP] = (2E)-octadecenoyl-[ACP] + H2O</text>
        <dbReference type="Rhea" id="RHEA:41924"/>
        <dbReference type="Rhea" id="RHEA-COMP:9654"/>
        <dbReference type="Rhea" id="RHEA-COMP:9655"/>
        <dbReference type="ChEBI" id="CHEBI:15377"/>
        <dbReference type="ChEBI" id="CHEBI:78488"/>
        <dbReference type="ChEBI" id="CHEBI:78489"/>
    </reaction>
    <physiologicalReaction direction="left-to-right" evidence="21">
        <dbReference type="Rhea" id="RHEA:41925"/>
    </physiologicalReaction>
</comment>
<comment type="function">
    <text evidence="24">Fatty acid synthetase is a multifunctional enzyme that catalyzes the de novo biosynthesis of long-chain saturated fatty acids starting from acetyl-CoA and malonyl-CoA in the presence of NADPH. This multifunctional protein contains 7 catalytic activities and a site for the binding of the prosthetic group 4'-phosphopantetheine of the acyl carrier protein ([ACP]) domain.</text>
</comment>
<evidence type="ECO:0000256" key="18">
    <source>
        <dbReference type="ARBA" id="ARBA00023388"/>
    </source>
</evidence>
<comment type="catalytic activity">
    <reaction evidence="15">
        <text>(3R)-hydroxyoctanoyl-[ACP] = (2E)-octenoyl-[ACP] + H2O</text>
        <dbReference type="Rhea" id="RHEA:41844"/>
        <dbReference type="Rhea" id="RHEA-COMP:9634"/>
        <dbReference type="Rhea" id="RHEA-COMP:9635"/>
        <dbReference type="ChEBI" id="CHEBI:15377"/>
        <dbReference type="ChEBI" id="CHEBI:78461"/>
        <dbReference type="ChEBI" id="CHEBI:78462"/>
    </reaction>
    <physiologicalReaction direction="left-to-right" evidence="15">
        <dbReference type="Rhea" id="RHEA:41845"/>
    </physiologicalReaction>
</comment>
<comment type="catalytic activity">
    <reaction evidence="35">
        <text>acetyl-[ACP] + malonyl-[ACP] + H(+) = 3-oxobutanoyl-[ACP] + holo-[ACP] + CO2</text>
        <dbReference type="Rhea" id="RHEA:41800"/>
        <dbReference type="Rhea" id="RHEA-COMP:9621"/>
        <dbReference type="Rhea" id="RHEA-COMP:9623"/>
        <dbReference type="Rhea" id="RHEA-COMP:9625"/>
        <dbReference type="Rhea" id="RHEA-COMP:9685"/>
        <dbReference type="ChEBI" id="CHEBI:15378"/>
        <dbReference type="ChEBI" id="CHEBI:16526"/>
        <dbReference type="ChEBI" id="CHEBI:64479"/>
        <dbReference type="ChEBI" id="CHEBI:78446"/>
        <dbReference type="ChEBI" id="CHEBI:78449"/>
        <dbReference type="ChEBI" id="CHEBI:78450"/>
    </reaction>
    <physiologicalReaction direction="left-to-right" evidence="35">
        <dbReference type="Rhea" id="RHEA:41801"/>
    </physiologicalReaction>
</comment>
<evidence type="ECO:0000256" key="10">
    <source>
        <dbReference type="ARBA" id="ARBA00022990"/>
    </source>
</evidence>
<dbReference type="InterPro" id="IPR013968">
    <property type="entry name" value="PKS_KR"/>
</dbReference>
<comment type="catalytic activity">
    <reaction evidence="54">
        <text>octanoyl-[ACP] + malonyl-[ACP] + H(+) = 3-oxodecanoyl-[ACP] + holo-[ACP] + CO2</text>
        <dbReference type="Rhea" id="RHEA:41852"/>
        <dbReference type="Rhea" id="RHEA-COMP:9623"/>
        <dbReference type="Rhea" id="RHEA-COMP:9636"/>
        <dbReference type="Rhea" id="RHEA-COMP:9637"/>
        <dbReference type="Rhea" id="RHEA-COMP:9685"/>
        <dbReference type="ChEBI" id="CHEBI:15378"/>
        <dbReference type="ChEBI" id="CHEBI:16526"/>
        <dbReference type="ChEBI" id="CHEBI:64479"/>
        <dbReference type="ChEBI" id="CHEBI:78449"/>
        <dbReference type="ChEBI" id="CHEBI:78463"/>
        <dbReference type="ChEBI" id="CHEBI:78464"/>
    </reaction>
    <physiologicalReaction direction="left-to-right" evidence="54">
        <dbReference type="Rhea" id="RHEA:41853"/>
    </physiologicalReaction>
</comment>
<comment type="catalytic activity">
    <reaction evidence="44">
        <text>hexadecanoyl-[ACP] + H2O = hexadecanoate + holo-[ACP] + H(+)</text>
        <dbReference type="Rhea" id="RHEA:41932"/>
        <dbReference type="Rhea" id="RHEA-COMP:9652"/>
        <dbReference type="Rhea" id="RHEA-COMP:9685"/>
        <dbReference type="ChEBI" id="CHEBI:7896"/>
        <dbReference type="ChEBI" id="CHEBI:15377"/>
        <dbReference type="ChEBI" id="CHEBI:15378"/>
        <dbReference type="ChEBI" id="CHEBI:64479"/>
        <dbReference type="ChEBI" id="CHEBI:78483"/>
        <dbReference type="EC" id="3.1.2.14"/>
    </reaction>
    <physiologicalReaction direction="left-to-right" evidence="44">
        <dbReference type="Rhea" id="RHEA:41933"/>
    </physiologicalReaction>
</comment>
<evidence type="ECO:0000256" key="35">
    <source>
        <dbReference type="ARBA" id="ARBA00047961"/>
    </source>
</evidence>
<evidence type="ECO:0000313" key="60">
    <source>
        <dbReference type="RefSeq" id="XP_014671172.1"/>
    </source>
</evidence>
<dbReference type="InterPro" id="IPR016035">
    <property type="entry name" value="Acyl_Trfase/lysoPLipase"/>
</dbReference>
<dbReference type="Pfam" id="PF08659">
    <property type="entry name" value="KR"/>
    <property type="match status" value="1"/>
</dbReference>
<comment type="catalytic activity">
    <reaction evidence="52">
        <text>butanoyl-[ACP] + malonyl-[ACP] + H(+) = 3-oxohexanoyl-[ACP] + holo-[ACP] + CO2</text>
        <dbReference type="Rhea" id="RHEA:41820"/>
        <dbReference type="Rhea" id="RHEA-COMP:9623"/>
        <dbReference type="Rhea" id="RHEA-COMP:9628"/>
        <dbReference type="Rhea" id="RHEA-COMP:9629"/>
        <dbReference type="Rhea" id="RHEA-COMP:9685"/>
        <dbReference type="ChEBI" id="CHEBI:15378"/>
        <dbReference type="ChEBI" id="CHEBI:16526"/>
        <dbReference type="ChEBI" id="CHEBI:64479"/>
        <dbReference type="ChEBI" id="CHEBI:78449"/>
        <dbReference type="ChEBI" id="CHEBI:78454"/>
        <dbReference type="ChEBI" id="CHEBI:78456"/>
    </reaction>
    <physiologicalReaction direction="left-to-right" evidence="52">
        <dbReference type="Rhea" id="RHEA:41821"/>
    </physiologicalReaction>
</comment>
<dbReference type="InterPro" id="IPR049391">
    <property type="entry name" value="FAS_pseudo-KR"/>
</dbReference>
<dbReference type="SUPFAM" id="SSF55048">
    <property type="entry name" value="Probable ACP-binding domain of malonyl-CoA ACP transacylase"/>
    <property type="match status" value="1"/>
</dbReference>
<comment type="catalytic activity">
    <reaction evidence="50">
        <text>3-oxohexadecanoyl-[ACP] + NADPH + H(+) = (3R)-hydroxyhexadecanoyl-[ACP] + NADP(+)</text>
        <dbReference type="Rhea" id="RHEA:41904"/>
        <dbReference type="Rhea" id="RHEA-COMP:9649"/>
        <dbReference type="Rhea" id="RHEA-COMP:9650"/>
        <dbReference type="ChEBI" id="CHEBI:15378"/>
        <dbReference type="ChEBI" id="CHEBI:57783"/>
        <dbReference type="ChEBI" id="CHEBI:58349"/>
        <dbReference type="ChEBI" id="CHEBI:78478"/>
        <dbReference type="ChEBI" id="CHEBI:78480"/>
    </reaction>
    <physiologicalReaction direction="left-to-right" evidence="50">
        <dbReference type="Rhea" id="RHEA:41905"/>
    </physiologicalReaction>
</comment>
<evidence type="ECO:0000256" key="38">
    <source>
        <dbReference type="ARBA" id="ARBA00048289"/>
    </source>
</evidence>
<evidence type="ECO:0000256" key="49">
    <source>
        <dbReference type="ARBA" id="ARBA00049263"/>
    </source>
</evidence>
<evidence type="ECO:0000313" key="59">
    <source>
        <dbReference type="Proteomes" id="UP000695022"/>
    </source>
</evidence>
<dbReference type="SUPFAM" id="SSF53901">
    <property type="entry name" value="Thiolase-like"/>
    <property type="match status" value="1"/>
</dbReference>
<dbReference type="Pfam" id="PF16197">
    <property type="entry name" value="KAsynt_C_assoc"/>
    <property type="match status" value="1"/>
</dbReference>
<evidence type="ECO:0000256" key="20">
    <source>
        <dbReference type="ARBA" id="ARBA00023398"/>
    </source>
</evidence>
<dbReference type="InterPro" id="IPR050091">
    <property type="entry name" value="PKS_NRPS_Biosynth_Enz"/>
</dbReference>
<comment type="catalytic activity">
    <reaction evidence="45">
        <text>3-oxotetradecanoyl-[ACP] + NADPH + H(+) = (3R)-hydroxytetradecanoyl-[ACP] + NADP(+)</text>
        <dbReference type="Rhea" id="RHEA:41888"/>
        <dbReference type="Rhea" id="RHEA-COMP:9645"/>
        <dbReference type="Rhea" id="RHEA-COMP:9646"/>
        <dbReference type="ChEBI" id="CHEBI:15378"/>
        <dbReference type="ChEBI" id="CHEBI:57783"/>
        <dbReference type="ChEBI" id="CHEBI:58349"/>
        <dbReference type="ChEBI" id="CHEBI:78473"/>
        <dbReference type="ChEBI" id="CHEBI:78474"/>
    </reaction>
    <physiologicalReaction direction="left-to-right" evidence="45">
        <dbReference type="Rhea" id="RHEA:41889"/>
    </physiologicalReaction>
</comment>
<comment type="pathway">
    <text evidence="1">Lipid metabolism.</text>
</comment>
<keyword evidence="10" id="KW-0007">Acetylation</keyword>
<dbReference type="InterPro" id="IPR036736">
    <property type="entry name" value="ACP-like_sf"/>
</dbReference>
<evidence type="ECO:0000256" key="51">
    <source>
        <dbReference type="ARBA" id="ARBA00049422"/>
    </source>
</evidence>
<sequence>MPGITFPAGAMQKQLLQEVYGEAGVDPAKVAYVEAHGTGTKVGDPQELNAVTDVFCKARQGALPIGSVKSNMGHAEPASGLAAMAKVILAMEEGAVPGNLHYNEPNPDIPGLINGKLQVVTSSMPLPRGSFIGINSFGFGGANVHVILKGPNNVRPQIMTDEGQLVTVAGRTPEGVEGILRAAEENSHNAEFLALLDRVYASPTSLHPYRGYTVLNTSKQSTDVQRVSSEARPVWFVCSGMGVQWPGMARDMMRVPAFKQTMLRLADTLTAHGVDLCDIIASGEEKMLESTPVAFAAIAAAQVALIDVLRSLGIYGDGFIGHSVGELACAYADGCLTAEQTVLCAYWRGKCVSEAKLPAGKMAAIGLTWEETRRRCPADIVAACHNSRDSVTISGPAASVDVFMAELRADDVFVREVASSGVAFHSHQMAQVAPKLKAALVNVIKHPKRRTAKWISTSIPESRWDSALAQLSSADYHVNNLVSPVLFQEGLTHVPDNAIVIEVASHCLLQAILRRSLNDGTTIIGLQNRREEDNIRFFLASIGKCYVSGVNPATCKLRPSAPHFPVLQGTAMLGPLISWDHSQTWAVPTQDEFIVTNGMGECKFEIDLSATSPDLYLLGHAIDGRVLFPATGYLVLVWRALAKMRRQSYESMAVEFNDIDIQRATVIHADGKVTLAVNIMQATGDFQVTEGETLVARGRITAHASLDIPEPLKLKGHGEPLPLCADDVYKELRMCGYDYSGEFQAIVAASLDLSDAKVAWTGNWVQFVDNMMQQIVRSMYTRTFRLPTRIRHIKINPMLQRQRLQSSGKTTVLHSHVNHVLNKCTAGGVEITDLHTSLAPRRHRHDSPTLERHVFVPYVKELRDAALDGYVSACEEVCGRIARALASTGGATVPNPCLLAKIRERTQNQSDAVDSGFRDPEVAYDVGTPSMAGAFPSAASSSPAPIFSFLTNTCKRMRSDVENSLEMVKVAAPPAESYPALSRAALHLLNKMAEIVAAGSDGVVDALCAAAGEAEGADALHQVAFSGRSLKVCVDVALENLHTGLSRVKVVEVEPGEQRHLSAEVAAMMCTQPTVDVERVVCRARPTVTDDDDDTVAWDVAAGPPPAAAAGASLLVLDNVLHRSSNPRATLEGALVCVGEHGFLLVAERAPDFLPGILLDALTSREVTLLAADAWRDLFVEAGLEVVAVRSHARIGALFLLRRRRRRRSGKGEEPRVVSVDAQDFSWVDTLKEEMKVGESGSRICLTANDRASGIVGMVNCLQREPGGDRIRCVLDEEGMMEVGGKRWEEMCRRDLVMNVYREGLWGSFRHLPFNQDEDGTKMAEHAYVNVATRGDLSSLRWFESPLKHWASMTDDKHKELCSVSYASLNFRDVMLATGKLPPDAIPGNMALHDCILGMEFSGHSSDGRRIMGLLPAKGLATTVDADIKFTWPVPESWTLREGATVPVVYATAYYALIVRGKLRKGERVLIHSGSGGVGQAAISVALHHGCEVFTTVGSHQKRNYLKHKFPQLQDKHFSNSRDASFEQEILIATKGKGVNVVLNSLADDKLQASVRLLAQHGRFLEIGKYDMSSNTPLGMAVFLRNIAFHGILLDALFDPDNDDWMRVRHLVAEGIASGAVRPLTATVFARDNVEEAFRFMAQGKHIGKVLVQDGVTMCPLSMENIRLLTMRSLERISRGEADKDEARQAEESRRTEERAEVEALIRYRWDLDKLIPTQCLVRLNEHMVTPSGGTGHSSNQNRLRYNKHILRYQQYRLAEWCNLGVKVEVSKMDASIEAQARQLIDTTQQVAPLGGIFHLAAVLRDGLFENQTAETFSEVNKSKMAAAVNLDLVTRDTCATSLDWFVVFSSVSCGRGNAGQTNYGYANSTMERICERRQRDGFPALAIQWGAIGDVGMARSLGGNDTVIGGTLPQRIASCMQTMDVLLNQPFAVVSSFVLAEKRGSGGASTQDSQVDLIHAVANVLGVKDVATLNAELTLGELGLDSLMGVEVKQTLERDFDLSLVADPARFGGSDVMSGVWTTVHRRCTTHKCAKSGILLHPSGYSFGACVAFEMALQLQQAQRTVGHLVLLDGSPVDIGAIAGRYRGRAHRYGVAHEVEFLSSAMCSFMMLFMTVDFIKVFIHNFKSA</sequence>
<dbReference type="InterPro" id="IPR020806">
    <property type="entry name" value="PKS_PP-bd"/>
</dbReference>
<evidence type="ECO:0000256" key="47">
    <source>
        <dbReference type="ARBA" id="ARBA00049109"/>
    </source>
</evidence>
<keyword evidence="13" id="KW-0275">Fatty acid biosynthesis</keyword>
<comment type="catalytic activity">
    <reaction evidence="41">
        <text>3-oxohexanoyl-[ACP] + NADPH + H(+) = (3R)-hydroxyhexanoyl-[ACP] + NADP(+)</text>
        <dbReference type="Rhea" id="RHEA:41824"/>
        <dbReference type="Rhea" id="RHEA-COMP:9629"/>
        <dbReference type="Rhea" id="RHEA-COMP:9630"/>
        <dbReference type="ChEBI" id="CHEBI:15378"/>
        <dbReference type="ChEBI" id="CHEBI:57783"/>
        <dbReference type="ChEBI" id="CHEBI:58349"/>
        <dbReference type="ChEBI" id="CHEBI:78456"/>
        <dbReference type="ChEBI" id="CHEBI:78457"/>
    </reaction>
    <physiologicalReaction direction="left-to-right" evidence="41">
        <dbReference type="Rhea" id="RHEA:41825"/>
    </physiologicalReaction>
</comment>
<comment type="catalytic activity">
    <reaction evidence="46">
        <text>(2E)-octadecenoyl-[ACP] + NADPH + H(+) = octadecanoyl-[ACP] + NADP(+)</text>
        <dbReference type="Rhea" id="RHEA:41928"/>
        <dbReference type="Rhea" id="RHEA-COMP:9655"/>
        <dbReference type="Rhea" id="RHEA-COMP:9656"/>
        <dbReference type="ChEBI" id="CHEBI:15378"/>
        <dbReference type="ChEBI" id="CHEBI:57783"/>
        <dbReference type="ChEBI" id="CHEBI:58349"/>
        <dbReference type="ChEBI" id="CHEBI:78489"/>
        <dbReference type="ChEBI" id="CHEBI:78495"/>
    </reaction>
    <physiologicalReaction direction="left-to-right" evidence="46">
        <dbReference type="Rhea" id="RHEA:41929"/>
    </physiologicalReaction>
</comment>
<comment type="catalytic activity">
    <reaction evidence="33">
        <text>(2E)-hexenoyl-[ACP] + NADPH + H(+) = hexanoyl-[ACP] + NADP(+)</text>
        <dbReference type="Rhea" id="RHEA:41832"/>
        <dbReference type="Rhea" id="RHEA-COMP:9631"/>
        <dbReference type="Rhea" id="RHEA-COMP:9632"/>
        <dbReference type="ChEBI" id="CHEBI:15378"/>
        <dbReference type="ChEBI" id="CHEBI:57783"/>
        <dbReference type="ChEBI" id="CHEBI:58349"/>
        <dbReference type="ChEBI" id="CHEBI:78458"/>
        <dbReference type="ChEBI" id="CHEBI:78459"/>
    </reaction>
    <physiologicalReaction direction="left-to-right" evidence="33">
        <dbReference type="Rhea" id="RHEA:41833"/>
    </physiologicalReaction>
</comment>
<keyword evidence="14" id="KW-0511">Multifunctional enzyme</keyword>
<dbReference type="CDD" id="cd08954">
    <property type="entry name" value="KR_1_FAS_SDR_x"/>
    <property type="match status" value="1"/>
</dbReference>
<dbReference type="RefSeq" id="XP_014671172.1">
    <property type="nucleotide sequence ID" value="XM_014815686.1"/>
</dbReference>